<dbReference type="AlphaFoldDB" id="A0A059XZA8"/>
<name>A0A059XZA8_MYCBV</name>
<protein>
    <recommendedName>
        <fullName evidence="4">Transmembrane protein</fullName>
    </recommendedName>
</protein>
<keyword evidence="1" id="KW-1133">Transmembrane helix</keyword>
<dbReference type="PATRIC" id="fig|1316930.3.peg.396"/>
<evidence type="ECO:0000256" key="1">
    <source>
        <dbReference type="SAM" id="Phobius"/>
    </source>
</evidence>
<dbReference type="HOGENOM" id="CLU_1738463_0_0_14"/>
<accession>A0A059XZA8</accession>
<dbReference type="KEGG" id="mbq:K668_01930"/>
<evidence type="ECO:0008006" key="4">
    <source>
        <dbReference type="Google" id="ProtNLM"/>
    </source>
</evidence>
<gene>
    <name evidence="2" type="ORF">K668_01930</name>
</gene>
<keyword evidence="1" id="KW-0812">Transmembrane</keyword>
<dbReference type="EMBL" id="CP005933">
    <property type="protein sequence ID" value="AIA33964.1"/>
    <property type="molecule type" value="Genomic_DNA"/>
</dbReference>
<keyword evidence="1" id="KW-0472">Membrane</keyword>
<feature type="transmembrane region" description="Helical" evidence="1">
    <location>
        <begin position="21"/>
        <end position="46"/>
    </location>
</feature>
<sequence>MNDINIDKLERFASYSRNKKFLYTVYFIGLLAFLYIVSVIIALLVYRKWNNVSLGLAISLMVLGVIWILFLGPVLQLFNLSFIAFRALENDPNPWRSKKPYLWVLNFQTFFALYAYNLINNRKHWFTKDEKQKLVTWLFNQNDNISLMNK</sequence>
<dbReference type="RefSeq" id="WP_014829932.1">
    <property type="nucleotide sequence ID" value="NZ_CP005933.1"/>
</dbReference>
<evidence type="ECO:0000313" key="3">
    <source>
        <dbReference type="Proteomes" id="UP000027182"/>
    </source>
</evidence>
<feature type="transmembrane region" description="Helical" evidence="1">
    <location>
        <begin position="101"/>
        <end position="119"/>
    </location>
</feature>
<dbReference type="NCBIfam" id="NF045993">
    <property type="entry name" value="MAG0130_MAG3770"/>
    <property type="match status" value="1"/>
</dbReference>
<proteinExistence type="predicted"/>
<evidence type="ECO:0000313" key="2">
    <source>
        <dbReference type="EMBL" id="AIA33964.1"/>
    </source>
</evidence>
<feature type="transmembrane region" description="Helical" evidence="1">
    <location>
        <begin position="52"/>
        <end position="80"/>
    </location>
</feature>
<dbReference type="Proteomes" id="UP000027182">
    <property type="component" value="Chromosome"/>
</dbReference>
<reference evidence="2 3" key="1">
    <citation type="submission" date="2013-04" db="EMBL/GenBank/DDBJ databases">
        <authorList>
            <person name="Lin L."/>
            <person name="Zeng Z."/>
            <person name="Xie J."/>
            <person name="Luo L."/>
            <person name="Yang Z."/>
            <person name="Liang W."/>
            <person name="Lin H."/>
            <person name="Dong C."/>
            <person name="Sun Y."/>
        </authorList>
    </citation>
    <scope>NUCLEOTIDE SEQUENCE [LARGE SCALE GENOMIC DNA]</scope>
    <source>
        <strain evidence="2 3">CQ-W70</strain>
    </source>
</reference>
<organism evidence="2 3">
    <name type="scientific">Mycoplasmopsis bovis CQ-W70</name>
    <dbReference type="NCBI Taxonomy" id="1316930"/>
    <lineage>
        <taxon>Bacteria</taxon>
        <taxon>Bacillati</taxon>
        <taxon>Mycoplasmatota</taxon>
        <taxon>Mycoplasmoidales</taxon>
        <taxon>Metamycoplasmataceae</taxon>
        <taxon>Mycoplasmopsis</taxon>
    </lineage>
</organism>